<evidence type="ECO:0000313" key="2">
    <source>
        <dbReference type="Proteomes" id="UP000275331"/>
    </source>
</evidence>
<comment type="caution">
    <text evidence="1">The sequence shown here is derived from an EMBL/GenBank/DDBJ whole genome shotgun (WGS) entry which is preliminary data.</text>
</comment>
<dbReference type="AlphaFoldDB" id="A0A3R9FXN0"/>
<proteinExistence type="predicted"/>
<protein>
    <submittedName>
        <fullName evidence="1">Uncharacterized protein</fullName>
    </submittedName>
</protein>
<sequence>MLTNRGTMSKIWFTFGLCHRRYSDGAQHSPCGLNTHVSFDFTGGSMDPDPTPLPLTGILFR</sequence>
<dbReference type="EMBL" id="RHXB01000004">
    <property type="protein sequence ID" value="RSE27330.1"/>
    <property type="molecule type" value="Genomic_DNA"/>
</dbReference>
<dbReference type="Proteomes" id="UP000275331">
    <property type="component" value="Unassembled WGS sequence"/>
</dbReference>
<name>A0A3R9FXN0_9ENTR</name>
<reference evidence="1 2" key="1">
    <citation type="submission" date="2018-10" db="EMBL/GenBank/DDBJ databases">
        <title>Transmission dynamics of multidrug resistant bacteria on intensive care unit surfaces.</title>
        <authorList>
            <person name="D'Souza A.W."/>
            <person name="Potter R.F."/>
            <person name="Wallace M."/>
            <person name="Shupe A."/>
            <person name="Patel S."/>
            <person name="Sun S."/>
            <person name="Gul D."/>
            <person name="Kwon J.H."/>
            <person name="Andleeb S."/>
            <person name="Burnham C.-A.D."/>
            <person name="Dantas G."/>
        </authorList>
    </citation>
    <scope>NUCLEOTIDE SEQUENCE [LARGE SCALE GENOMIC DNA]</scope>
    <source>
        <strain evidence="1 2">AS_373</strain>
    </source>
</reference>
<organism evidence="1 2">
    <name type="scientific">Atlantibacter subterraneus</name>
    <dbReference type="NCBI Taxonomy" id="255519"/>
    <lineage>
        <taxon>Bacteria</taxon>
        <taxon>Pseudomonadati</taxon>
        <taxon>Pseudomonadota</taxon>
        <taxon>Gammaproteobacteria</taxon>
        <taxon>Enterobacterales</taxon>
        <taxon>Enterobacteriaceae</taxon>
        <taxon>Atlantibacter</taxon>
    </lineage>
</organism>
<evidence type="ECO:0000313" key="1">
    <source>
        <dbReference type="EMBL" id="RSE27330.1"/>
    </source>
</evidence>
<gene>
    <name evidence="1" type="ORF">EGT71_08465</name>
</gene>
<accession>A0A3R9FXN0</accession>